<dbReference type="RefSeq" id="WP_090088747.1">
    <property type="nucleotide sequence ID" value="NZ_FOMG01000003.1"/>
</dbReference>
<reference evidence="2 3" key="1">
    <citation type="submission" date="2016-10" db="EMBL/GenBank/DDBJ databases">
        <authorList>
            <person name="de Groot N.N."/>
        </authorList>
    </citation>
    <scope>NUCLEOTIDE SEQUENCE [LARGE SCALE GENOMIC DNA]</scope>
    <source>
        <strain evidence="2 3">DSM 12992</strain>
    </source>
</reference>
<keyword evidence="1" id="KW-0812">Transmembrane</keyword>
<dbReference type="STRING" id="119641.SAMN05421842_10392"/>
<evidence type="ECO:0000256" key="1">
    <source>
        <dbReference type="SAM" id="Phobius"/>
    </source>
</evidence>
<evidence type="ECO:0000313" key="3">
    <source>
        <dbReference type="Proteomes" id="UP000199263"/>
    </source>
</evidence>
<keyword evidence="3" id="KW-1185">Reference proteome</keyword>
<organism evidence="2 3">
    <name type="scientific">Clostridium uliginosum</name>
    <dbReference type="NCBI Taxonomy" id="119641"/>
    <lineage>
        <taxon>Bacteria</taxon>
        <taxon>Bacillati</taxon>
        <taxon>Bacillota</taxon>
        <taxon>Clostridia</taxon>
        <taxon>Eubacteriales</taxon>
        <taxon>Clostridiaceae</taxon>
        <taxon>Clostridium</taxon>
    </lineage>
</organism>
<dbReference type="EMBL" id="FOMG01000003">
    <property type="protein sequence ID" value="SFC40300.1"/>
    <property type="molecule type" value="Genomic_DNA"/>
</dbReference>
<keyword evidence="1" id="KW-1133">Transmembrane helix</keyword>
<dbReference type="AlphaFoldDB" id="A0A1I1J4B9"/>
<sequence>MQENKETNEYYENGICKKCKQAYIDTSEGKYSILCSECREQQIQYPIPKILIGIGILLLVLVVRSIILIINNFY</sequence>
<protein>
    <submittedName>
        <fullName evidence="2">Uncharacterized protein</fullName>
    </submittedName>
</protein>
<evidence type="ECO:0000313" key="2">
    <source>
        <dbReference type="EMBL" id="SFC40300.1"/>
    </source>
</evidence>
<dbReference type="Proteomes" id="UP000199263">
    <property type="component" value="Unassembled WGS sequence"/>
</dbReference>
<dbReference type="OrthoDB" id="1911733at2"/>
<proteinExistence type="predicted"/>
<keyword evidence="1" id="KW-0472">Membrane</keyword>
<feature type="transmembrane region" description="Helical" evidence="1">
    <location>
        <begin position="50"/>
        <end position="70"/>
    </location>
</feature>
<accession>A0A1I1J4B9</accession>
<gene>
    <name evidence="2" type="ORF">SAMN05421842_10392</name>
</gene>
<name>A0A1I1J4B9_9CLOT</name>